<dbReference type="Pfam" id="PF11074">
    <property type="entry name" value="DUF2779"/>
    <property type="match status" value="1"/>
</dbReference>
<comment type="caution">
    <text evidence="2">The sequence shown here is derived from an EMBL/GenBank/DDBJ whole genome shotgun (WGS) entry which is preliminary data.</text>
</comment>
<feature type="domain" description="DUF2779" evidence="1">
    <location>
        <begin position="292"/>
        <end position="415"/>
    </location>
</feature>
<dbReference type="AlphaFoldDB" id="A0A2P6M5N3"/>
<sequence length="485" mass="54111">MAYRQCPRRLWLEVHRPDLREDSASSQARFDAGHEVGEIARRIYDPQGKGALLDLDVLGVDGAIKQTKALLPTRVPIFEAGFVARRVRAFADVLLPVRRKGRTAWRMVEVKSSTSVKDYHRDDVATQALLATESGVDLAEVAVAHIDSRWTYRGRGDYSGLLVEADLSNEALDRGKEVRRWIKEAHAIVDQPKEPDVRTGRHCSTPYECGFHGYCSAREPPATVPAACLPRVQTAALRAFLDSGPAIEMADVPDGLLNERQRRVKDVTLSGKPYFDKAGARRALAGDGRPAYFLDFETVMFAVPRWAGKRPYQQIPFQFSLHRLSMSGALEHTSHLDLSGEDPSRGFAEALVAACGKRGPIYVYNVGFERARIMELAQRYPALSGSLTALVTRLRDLLPVVMDHYYHPAQEGSWSIKALLPTIAADLHYEGLDGVQDGGMAMAAYQEAIDSRCPFERRESLKAQLLRYCERDTLALVSVWTFLRS</sequence>
<organism evidence="2 3">
    <name type="scientific">Arenimonas caeni</name>
    <dbReference type="NCBI Taxonomy" id="2058085"/>
    <lineage>
        <taxon>Bacteria</taxon>
        <taxon>Pseudomonadati</taxon>
        <taxon>Pseudomonadota</taxon>
        <taxon>Gammaproteobacteria</taxon>
        <taxon>Lysobacterales</taxon>
        <taxon>Lysobacteraceae</taxon>
        <taxon>Arenimonas</taxon>
    </lineage>
</organism>
<evidence type="ECO:0000313" key="3">
    <source>
        <dbReference type="Proteomes" id="UP000241736"/>
    </source>
</evidence>
<dbReference type="EMBL" id="PVLF01000030">
    <property type="protein sequence ID" value="PRH81304.1"/>
    <property type="molecule type" value="Genomic_DNA"/>
</dbReference>
<protein>
    <submittedName>
        <fullName evidence="2">DUF2779 domain-containing protein</fullName>
    </submittedName>
</protein>
<name>A0A2P6M5N3_9GAMM</name>
<gene>
    <name evidence="2" type="ORF">C6N40_13275</name>
</gene>
<keyword evidence="3" id="KW-1185">Reference proteome</keyword>
<evidence type="ECO:0000313" key="2">
    <source>
        <dbReference type="EMBL" id="PRH81304.1"/>
    </source>
</evidence>
<dbReference type="InterPro" id="IPR011604">
    <property type="entry name" value="PDDEXK-like_dom_sf"/>
</dbReference>
<reference evidence="2 3" key="1">
    <citation type="submission" date="2018-03" db="EMBL/GenBank/DDBJ databases">
        <title>Arenimonas caeni sp. nov., isolated from activated sludge.</title>
        <authorList>
            <person name="Liu H."/>
        </authorList>
    </citation>
    <scope>NUCLEOTIDE SEQUENCE [LARGE SCALE GENOMIC DNA]</scope>
    <source>
        <strain evidence="3">z29</strain>
    </source>
</reference>
<evidence type="ECO:0000259" key="1">
    <source>
        <dbReference type="Pfam" id="PF11074"/>
    </source>
</evidence>
<dbReference type="OrthoDB" id="9783873at2"/>
<dbReference type="Proteomes" id="UP000241736">
    <property type="component" value="Unassembled WGS sequence"/>
</dbReference>
<dbReference type="Gene3D" id="3.90.320.10">
    <property type="match status" value="1"/>
</dbReference>
<dbReference type="InterPro" id="IPR021301">
    <property type="entry name" value="DUF2779"/>
</dbReference>
<accession>A0A2P6M5N3</accession>
<proteinExistence type="predicted"/>